<accession>A0A2N3N046</accession>
<keyword evidence="3" id="KW-1185">Reference proteome</keyword>
<organism evidence="2 3">
    <name type="scientific">Lomentospora prolificans</name>
    <dbReference type="NCBI Taxonomy" id="41688"/>
    <lineage>
        <taxon>Eukaryota</taxon>
        <taxon>Fungi</taxon>
        <taxon>Dikarya</taxon>
        <taxon>Ascomycota</taxon>
        <taxon>Pezizomycotina</taxon>
        <taxon>Sordariomycetes</taxon>
        <taxon>Hypocreomycetidae</taxon>
        <taxon>Microascales</taxon>
        <taxon>Microascaceae</taxon>
        <taxon>Lomentospora</taxon>
    </lineage>
</organism>
<comment type="caution">
    <text evidence="2">The sequence shown here is derived from an EMBL/GenBank/DDBJ whole genome shotgun (WGS) entry which is preliminary data.</text>
</comment>
<name>A0A2N3N046_9PEZI</name>
<protein>
    <recommendedName>
        <fullName evidence="4">DNA/RNA-binding protein Alba-like domain-containing protein</fullName>
    </recommendedName>
</protein>
<reference evidence="2 3" key="1">
    <citation type="journal article" date="2017" name="G3 (Bethesda)">
        <title>First Draft Genome Sequence of the Pathogenic Fungus Lomentospora prolificans (Formerly Scedosporium prolificans).</title>
        <authorList>
            <person name="Luo R."/>
            <person name="Zimin A."/>
            <person name="Workman R."/>
            <person name="Fan Y."/>
            <person name="Pertea G."/>
            <person name="Grossman N."/>
            <person name="Wear M.P."/>
            <person name="Jia B."/>
            <person name="Miller H."/>
            <person name="Casadevall A."/>
            <person name="Timp W."/>
            <person name="Zhang S.X."/>
            <person name="Salzberg S.L."/>
        </authorList>
    </citation>
    <scope>NUCLEOTIDE SEQUENCE [LARGE SCALE GENOMIC DNA]</scope>
    <source>
        <strain evidence="2 3">JHH-5317</strain>
    </source>
</reference>
<proteinExistence type="predicted"/>
<dbReference type="Proteomes" id="UP000233524">
    <property type="component" value="Unassembled WGS sequence"/>
</dbReference>
<gene>
    <name evidence="2" type="ORF">jhhlp_007636</name>
</gene>
<dbReference type="EMBL" id="NLAX01001139">
    <property type="protein sequence ID" value="PKS05807.1"/>
    <property type="molecule type" value="Genomic_DNA"/>
</dbReference>
<sequence length="228" mass="25196">MSAKRKGSSGVADAGPESKRRKSPPEEDASSGDENATTTKVRESDAPPNSIRLSELHKATLTQLKPKYDVAVMSVISSTKIRNRVTRIVEHLQEASGTSDGAETKLLTLALVHARPSEVCKMITITERVKAILNAEGKTVYQYNHLFEVQPKPEHREAIEETVLERPGEDDDQSGEDDGFEQLKVYEQAANPKKPQRKTKSLAIFVSIVPVPELKSKTGMTEQVYERG</sequence>
<evidence type="ECO:0008006" key="4">
    <source>
        <dbReference type="Google" id="ProtNLM"/>
    </source>
</evidence>
<dbReference type="VEuPathDB" id="FungiDB:jhhlp_007636"/>
<feature type="region of interest" description="Disordered" evidence="1">
    <location>
        <begin position="1"/>
        <end position="50"/>
    </location>
</feature>
<evidence type="ECO:0000313" key="2">
    <source>
        <dbReference type="EMBL" id="PKS05807.1"/>
    </source>
</evidence>
<dbReference type="AlphaFoldDB" id="A0A2N3N046"/>
<dbReference type="InParanoid" id="A0A2N3N046"/>
<dbReference type="OrthoDB" id="424402at2759"/>
<evidence type="ECO:0000256" key="1">
    <source>
        <dbReference type="SAM" id="MobiDB-lite"/>
    </source>
</evidence>
<evidence type="ECO:0000313" key="3">
    <source>
        <dbReference type="Proteomes" id="UP000233524"/>
    </source>
</evidence>